<dbReference type="Pfam" id="PF00149">
    <property type="entry name" value="Metallophos"/>
    <property type="match status" value="1"/>
</dbReference>
<dbReference type="SUPFAM" id="SSF56300">
    <property type="entry name" value="Metallo-dependent phosphatases"/>
    <property type="match status" value="1"/>
</dbReference>
<reference evidence="2 3" key="1">
    <citation type="submission" date="2024-02" db="EMBL/GenBank/DDBJ databases">
        <title>Whole genome sequencing of Parabacteroides sp. AD58.</title>
        <authorList>
            <person name="Chaplin A.V."/>
            <person name="Pikina A.P."/>
            <person name="Sokolova S.R."/>
            <person name="Korostin D.O."/>
            <person name="Efimov B.A."/>
        </authorList>
    </citation>
    <scope>NUCLEOTIDE SEQUENCE [LARGE SCALE GENOMIC DNA]</scope>
    <source>
        <strain evidence="2 3">AD58</strain>
    </source>
</reference>
<dbReference type="RefSeq" id="WP_251968492.1">
    <property type="nucleotide sequence ID" value="NZ_CP146284.1"/>
</dbReference>
<dbReference type="Proteomes" id="UP001320603">
    <property type="component" value="Chromosome"/>
</dbReference>
<feature type="domain" description="Calcineurin-like phosphoesterase" evidence="1">
    <location>
        <begin position="4"/>
        <end position="131"/>
    </location>
</feature>
<dbReference type="Gene3D" id="3.60.21.10">
    <property type="match status" value="1"/>
</dbReference>
<evidence type="ECO:0000313" key="2">
    <source>
        <dbReference type="EMBL" id="WWV67233.1"/>
    </source>
</evidence>
<protein>
    <submittedName>
        <fullName evidence="2">Metallophosphoesterase</fullName>
    </submittedName>
</protein>
<evidence type="ECO:0000313" key="3">
    <source>
        <dbReference type="Proteomes" id="UP001320603"/>
    </source>
</evidence>
<sequence>MCNRIIAIGDIHGSAKWKDIVDENKNATIVFLGDYLDPYHINDYDELWNNFVDIIRFKQDNIDRVVLLLGNHDLHYFCDDMSIGTRYNFLLAERIRRMFLDNRELFQYAYQVKNIIFTHAGISHPWFVNDFKGDIHGDIAAQLNAPDDRQVQALFQVGAVRGGDAGLMGGIFWADRSELNDPLHGFVQVVGHNRVDDVIELAYADHNKIIFCDCLWNGKFFKISI</sequence>
<keyword evidence="3" id="KW-1185">Reference proteome</keyword>
<evidence type="ECO:0000259" key="1">
    <source>
        <dbReference type="Pfam" id="PF00149"/>
    </source>
</evidence>
<organism evidence="2 3">
    <name type="scientific">Parabacteroides absconsus</name>
    <dbReference type="NCBI Taxonomy" id="2951805"/>
    <lineage>
        <taxon>Bacteria</taxon>
        <taxon>Pseudomonadati</taxon>
        <taxon>Bacteroidota</taxon>
        <taxon>Bacteroidia</taxon>
        <taxon>Bacteroidales</taxon>
        <taxon>Tannerellaceae</taxon>
        <taxon>Parabacteroides</taxon>
    </lineage>
</organism>
<dbReference type="EMBL" id="CP146284">
    <property type="protein sequence ID" value="WWV67233.1"/>
    <property type="molecule type" value="Genomic_DNA"/>
</dbReference>
<name>A0ABZ2IMU8_9BACT</name>
<proteinExistence type="predicted"/>
<accession>A0ABZ2IMU8</accession>
<gene>
    <name evidence="2" type="ORF">NEE14_004405</name>
</gene>
<dbReference type="InterPro" id="IPR029052">
    <property type="entry name" value="Metallo-depent_PP-like"/>
</dbReference>
<dbReference type="InterPro" id="IPR004843">
    <property type="entry name" value="Calcineurin-like_PHP"/>
</dbReference>